<accession>M2ZZ18</accession>
<dbReference type="GeneID" id="19332943"/>
<dbReference type="OrthoDB" id="10535870at2759"/>
<feature type="coiled-coil region" evidence="1">
    <location>
        <begin position="16"/>
        <end position="69"/>
    </location>
</feature>
<dbReference type="AlphaFoldDB" id="M2ZZ18"/>
<sequence length="113" mass="13065">MSDMYQHDAFLSREQLDVAETKYEEASLELVNERTEMIVSNAEALELALATAQRRHDELADMNEELVRENHDPRDELGVLKRYRGVPKGVIRMTDRRLIGLGASFLILESNRY</sequence>
<evidence type="ECO:0000313" key="2">
    <source>
        <dbReference type="EMBL" id="EME84174.1"/>
    </source>
</evidence>
<keyword evidence="1" id="KW-0175">Coiled coil</keyword>
<evidence type="ECO:0000256" key="1">
    <source>
        <dbReference type="SAM" id="Coils"/>
    </source>
</evidence>
<dbReference type="HOGENOM" id="CLU_2134634_0_0_1"/>
<reference evidence="2 3" key="1">
    <citation type="journal article" date="2012" name="PLoS Pathog.">
        <title>Diverse lifestyles and strategies of plant pathogenesis encoded in the genomes of eighteen Dothideomycetes fungi.</title>
        <authorList>
            <person name="Ohm R.A."/>
            <person name="Feau N."/>
            <person name="Henrissat B."/>
            <person name="Schoch C.L."/>
            <person name="Horwitz B.A."/>
            <person name="Barry K.W."/>
            <person name="Condon B.J."/>
            <person name="Copeland A.C."/>
            <person name="Dhillon B."/>
            <person name="Glaser F."/>
            <person name="Hesse C.N."/>
            <person name="Kosti I."/>
            <person name="LaButti K."/>
            <person name="Lindquist E.A."/>
            <person name="Lucas S."/>
            <person name="Salamov A.A."/>
            <person name="Bradshaw R.E."/>
            <person name="Ciuffetti L."/>
            <person name="Hamelin R.C."/>
            <person name="Kema G.H.J."/>
            <person name="Lawrence C."/>
            <person name="Scott J.A."/>
            <person name="Spatafora J.W."/>
            <person name="Turgeon B.G."/>
            <person name="de Wit P.J.G.M."/>
            <person name="Zhong S."/>
            <person name="Goodwin S.B."/>
            <person name="Grigoriev I.V."/>
        </authorList>
    </citation>
    <scope>NUCLEOTIDE SEQUENCE [LARGE SCALE GENOMIC DNA]</scope>
    <source>
        <strain evidence="2 3">CIRAD86</strain>
    </source>
</reference>
<name>M2ZZ18_PSEFD</name>
<dbReference type="EMBL" id="KB446557">
    <property type="protein sequence ID" value="EME84174.1"/>
    <property type="molecule type" value="Genomic_DNA"/>
</dbReference>
<protein>
    <submittedName>
        <fullName evidence="2">Uncharacterized protein</fullName>
    </submittedName>
</protein>
<proteinExistence type="predicted"/>
<organism evidence="2 3">
    <name type="scientific">Pseudocercospora fijiensis (strain CIRAD86)</name>
    <name type="common">Black leaf streak disease fungus</name>
    <name type="synonym">Mycosphaerella fijiensis</name>
    <dbReference type="NCBI Taxonomy" id="383855"/>
    <lineage>
        <taxon>Eukaryota</taxon>
        <taxon>Fungi</taxon>
        <taxon>Dikarya</taxon>
        <taxon>Ascomycota</taxon>
        <taxon>Pezizomycotina</taxon>
        <taxon>Dothideomycetes</taxon>
        <taxon>Dothideomycetidae</taxon>
        <taxon>Mycosphaerellales</taxon>
        <taxon>Mycosphaerellaceae</taxon>
        <taxon>Pseudocercospora</taxon>
    </lineage>
</organism>
<dbReference type="VEuPathDB" id="FungiDB:MYCFIDRAFT_173213"/>
<dbReference type="RefSeq" id="XP_007924798.1">
    <property type="nucleotide sequence ID" value="XM_007926607.1"/>
</dbReference>
<dbReference type="Proteomes" id="UP000016932">
    <property type="component" value="Unassembled WGS sequence"/>
</dbReference>
<evidence type="ECO:0000313" key="3">
    <source>
        <dbReference type="Proteomes" id="UP000016932"/>
    </source>
</evidence>
<dbReference type="KEGG" id="pfj:MYCFIDRAFT_173213"/>
<keyword evidence="3" id="KW-1185">Reference proteome</keyword>
<gene>
    <name evidence="2" type="ORF">MYCFIDRAFT_173213</name>
</gene>